<dbReference type="EC" id="3.4.21.92" evidence="6"/>
<evidence type="ECO:0000256" key="5">
    <source>
        <dbReference type="ARBA" id="ARBA00022825"/>
    </source>
</evidence>
<dbReference type="EMBL" id="BAABDD010000006">
    <property type="protein sequence ID" value="GAA3737521.1"/>
    <property type="molecule type" value="Genomic_DNA"/>
</dbReference>
<comment type="subcellular location">
    <subcellularLocation>
        <location evidence="6">Cytoplasm</location>
    </subcellularLocation>
</comment>
<dbReference type="PANTHER" id="PTHR10381:SF70">
    <property type="entry name" value="ATP-DEPENDENT CLP PROTEASE PROTEOLYTIC SUBUNIT"/>
    <property type="match status" value="1"/>
</dbReference>
<dbReference type="Pfam" id="PF00574">
    <property type="entry name" value="CLP_protease"/>
    <property type="match status" value="1"/>
</dbReference>
<dbReference type="InterPro" id="IPR029045">
    <property type="entry name" value="ClpP/crotonase-like_dom_sf"/>
</dbReference>
<feature type="region of interest" description="Disordered" evidence="8">
    <location>
        <begin position="1"/>
        <end position="21"/>
    </location>
</feature>
<dbReference type="GO" id="GO:0008233">
    <property type="term" value="F:peptidase activity"/>
    <property type="evidence" value="ECO:0007669"/>
    <property type="project" value="UniProtKB-KW"/>
</dbReference>
<name>A0ABP7FF49_9ACTN</name>
<comment type="caution">
    <text evidence="9">The sequence shown here is derived from an EMBL/GenBank/DDBJ whole genome shotgun (WGS) entry which is preliminary data.</text>
</comment>
<organism evidence="9 10">
    <name type="scientific">Salinactinospora qingdaonensis</name>
    <dbReference type="NCBI Taxonomy" id="702744"/>
    <lineage>
        <taxon>Bacteria</taxon>
        <taxon>Bacillati</taxon>
        <taxon>Actinomycetota</taxon>
        <taxon>Actinomycetes</taxon>
        <taxon>Streptosporangiales</taxon>
        <taxon>Nocardiopsidaceae</taxon>
        <taxon>Salinactinospora</taxon>
    </lineage>
</organism>
<evidence type="ECO:0000256" key="2">
    <source>
        <dbReference type="ARBA" id="ARBA00022490"/>
    </source>
</evidence>
<dbReference type="NCBIfam" id="NF009205">
    <property type="entry name" value="PRK12553.1"/>
    <property type="match status" value="1"/>
</dbReference>
<comment type="similarity">
    <text evidence="1 6 7">Belongs to the peptidase S14 family.</text>
</comment>
<dbReference type="PANTHER" id="PTHR10381">
    <property type="entry name" value="ATP-DEPENDENT CLP PROTEASE PROTEOLYTIC SUBUNIT"/>
    <property type="match status" value="1"/>
</dbReference>
<feature type="active site" evidence="6">
    <location>
        <position position="131"/>
    </location>
</feature>
<keyword evidence="5 6" id="KW-0720">Serine protease</keyword>
<proteinExistence type="inferred from homology"/>
<evidence type="ECO:0000256" key="6">
    <source>
        <dbReference type="HAMAP-Rule" id="MF_00444"/>
    </source>
</evidence>
<evidence type="ECO:0000256" key="1">
    <source>
        <dbReference type="ARBA" id="ARBA00007039"/>
    </source>
</evidence>
<evidence type="ECO:0000313" key="10">
    <source>
        <dbReference type="Proteomes" id="UP001500908"/>
    </source>
</evidence>
<evidence type="ECO:0000313" key="9">
    <source>
        <dbReference type="EMBL" id="GAA3737521.1"/>
    </source>
</evidence>
<sequence length="210" mass="22687">MPNALHNPDPSDIRMAGDPGTGLMGDQTTQQLLSQRIVFLGQEVNDEIANRIVGQLLLLSAEDRHSDITLYINSPGGSVFAGMGIYDVMQYVPNDVRTVGIGFAASMGQFLLCAGAPGKRYALPHTRIVMHQPHGGVGGSATDIRIMADQMRHTKETLINRIAMHTGQTPEQIEKDGDRDYWFTAAEAKEYGFIDEVLDTTADVAAAGSA</sequence>
<gene>
    <name evidence="6" type="primary">clpP</name>
    <name evidence="9" type="ORF">GCM10022402_16880</name>
</gene>
<dbReference type="NCBIfam" id="NF001368">
    <property type="entry name" value="PRK00277.1"/>
    <property type="match status" value="1"/>
</dbReference>
<dbReference type="HAMAP" id="MF_00444">
    <property type="entry name" value="ClpP"/>
    <property type="match status" value="1"/>
</dbReference>
<comment type="function">
    <text evidence="6">Cleaves peptides in various proteins in a process that requires ATP hydrolysis. Has a chymotrypsin-like activity. Plays a major role in the degradation of misfolded proteins.</text>
</comment>
<keyword evidence="2 6" id="KW-0963">Cytoplasm</keyword>
<dbReference type="SUPFAM" id="SSF52096">
    <property type="entry name" value="ClpP/crotonase"/>
    <property type="match status" value="1"/>
</dbReference>
<keyword evidence="4 6" id="KW-0378">Hydrolase</keyword>
<comment type="catalytic activity">
    <reaction evidence="6">
        <text>Hydrolysis of proteins to small peptides in the presence of ATP and magnesium. alpha-casein is the usual test substrate. In the absence of ATP, only oligopeptides shorter than five residues are hydrolyzed (such as succinyl-Leu-Tyr-|-NHMec, and Leu-Tyr-Leu-|-Tyr-Trp, in which cleavage of the -Tyr-|-Leu- and -Tyr-|-Trp bonds also occurs).</text>
        <dbReference type="EC" id="3.4.21.92"/>
    </reaction>
</comment>
<dbReference type="CDD" id="cd07017">
    <property type="entry name" value="S14_ClpP_2"/>
    <property type="match status" value="1"/>
</dbReference>
<dbReference type="Proteomes" id="UP001500908">
    <property type="component" value="Unassembled WGS sequence"/>
</dbReference>
<dbReference type="Gene3D" id="3.90.226.10">
    <property type="entry name" value="2-enoyl-CoA Hydratase, Chain A, domain 1"/>
    <property type="match status" value="1"/>
</dbReference>
<dbReference type="PRINTS" id="PR00127">
    <property type="entry name" value="CLPPROTEASEP"/>
</dbReference>
<evidence type="ECO:0000256" key="3">
    <source>
        <dbReference type="ARBA" id="ARBA00022670"/>
    </source>
</evidence>
<evidence type="ECO:0000256" key="7">
    <source>
        <dbReference type="RuleBase" id="RU003567"/>
    </source>
</evidence>
<comment type="subunit">
    <text evidence="6">Fourteen ClpP subunits assemble into 2 heptameric rings which stack back to back to give a disk-like structure with a central cavity, resembling the structure of eukaryotic proteasomes.</text>
</comment>
<evidence type="ECO:0000256" key="4">
    <source>
        <dbReference type="ARBA" id="ARBA00022801"/>
    </source>
</evidence>
<dbReference type="InterPro" id="IPR001907">
    <property type="entry name" value="ClpP"/>
</dbReference>
<dbReference type="InterPro" id="IPR023562">
    <property type="entry name" value="ClpP/TepA"/>
</dbReference>
<protein>
    <recommendedName>
        <fullName evidence="6 7">ATP-dependent Clp protease proteolytic subunit</fullName>
        <ecNumber evidence="6">3.4.21.92</ecNumber>
    </recommendedName>
    <alternativeName>
        <fullName evidence="6">Endopeptidase Clp</fullName>
    </alternativeName>
</protein>
<accession>A0ABP7FF49</accession>
<keyword evidence="10" id="KW-1185">Reference proteome</keyword>
<dbReference type="GO" id="GO:0006508">
    <property type="term" value="P:proteolysis"/>
    <property type="evidence" value="ECO:0007669"/>
    <property type="project" value="UniProtKB-KW"/>
</dbReference>
<keyword evidence="3 6" id="KW-0645">Protease</keyword>
<feature type="active site" description="Nucleophile" evidence="6">
    <location>
        <position position="106"/>
    </location>
</feature>
<reference evidence="10" key="1">
    <citation type="journal article" date="2019" name="Int. J. Syst. Evol. Microbiol.">
        <title>The Global Catalogue of Microorganisms (GCM) 10K type strain sequencing project: providing services to taxonomists for standard genome sequencing and annotation.</title>
        <authorList>
            <consortium name="The Broad Institute Genomics Platform"/>
            <consortium name="The Broad Institute Genome Sequencing Center for Infectious Disease"/>
            <person name="Wu L."/>
            <person name="Ma J."/>
        </authorList>
    </citation>
    <scope>NUCLEOTIDE SEQUENCE [LARGE SCALE GENOMIC DNA]</scope>
    <source>
        <strain evidence="10">JCM 17137</strain>
    </source>
</reference>
<evidence type="ECO:0000256" key="8">
    <source>
        <dbReference type="SAM" id="MobiDB-lite"/>
    </source>
</evidence>